<dbReference type="InterPro" id="IPR015947">
    <property type="entry name" value="PUA-like_sf"/>
</dbReference>
<organism evidence="16">
    <name type="scientific">Candidatus Kentrum sp. FM</name>
    <dbReference type="NCBI Taxonomy" id="2126340"/>
    <lineage>
        <taxon>Bacteria</taxon>
        <taxon>Pseudomonadati</taxon>
        <taxon>Pseudomonadota</taxon>
        <taxon>Gammaproteobacteria</taxon>
        <taxon>Candidatus Kentrum</taxon>
    </lineage>
</organism>
<feature type="domain" description="Ribosomal RNA small subunit methyltransferase E PUA-like" evidence="14">
    <location>
        <begin position="25"/>
        <end position="66"/>
    </location>
</feature>
<dbReference type="CDD" id="cd18084">
    <property type="entry name" value="RsmE-like"/>
    <property type="match status" value="1"/>
</dbReference>
<evidence type="ECO:0000313" key="17">
    <source>
        <dbReference type="EMBL" id="VFK23804.1"/>
    </source>
</evidence>
<dbReference type="NCBIfam" id="NF008692">
    <property type="entry name" value="PRK11713.1-5"/>
    <property type="match status" value="1"/>
</dbReference>
<evidence type="ECO:0000256" key="1">
    <source>
        <dbReference type="ARBA" id="ARBA00004496"/>
    </source>
</evidence>
<dbReference type="InterPro" id="IPR029028">
    <property type="entry name" value="Alpha/beta_knot_MTases"/>
</dbReference>
<evidence type="ECO:0000256" key="8">
    <source>
        <dbReference type="ARBA" id="ARBA00022679"/>
    </source>
</evidence>
<dbReference type="InterPro" id="IPR006700">
    <property type="entry name" value="RsmE"/>
</dbReference>
<dbReference type="PANTHER" id="PTHR30027">
    <property type="entry name" value="RIBOSOMAL RNA SMALL SUBUNIT METHYLTRANSFERASE E"/>
    <property type="match status" value="1"/>
</dbReference>
<feature type="domain" description="Ribosomal RNA small subunit methyltransferase E methyltransferase" evidence="13">
    <location>
        <begin position="75"/>
        <end position="163"/>
    </location>
</feature>
<evidence type="ECO:0000256" key="12">
    <source>
        <dbReference type="ARBA" id="ARBA00047944"/>
    </source>
</evidence>
<dbReference type="EMBL" id="CAADFA010000864">
    <property type="protein sequence ID" value="VFJ75650.1"/>
    <property type="molecule type" value="Genomic_DNA"/>
</dbReference>
<evidence type="ECO:0000256" key="7">
    <source>
        <dbReference type="ARBA" id="ARBA00022603"/>
    </source>
</evidence>
<evidence type="ECO:0000256" key="11">
    <source>
        <dbReference type="ARBA" id="ARBA00033196"/>
    </source>
</evidence>
<dbReference type="InterPro" id="IPR029026">
    <property type="entry name" value="tRNA_m1G_MTases_N"/>
</dbReference>
<evidence type="ECO:0000256" key="10">
    <source>
        <dbReference type="ARBA" id="ARBA00025699"/>
    </source>
</evidence>
<keyword evidence="7 16" id="KW-0489">Methyltransferase</keyword>
<comment type="similarity">
    <text evidence="2">Belongs to the RNA methyltransferase RsmE family.</text>
</comment>
<name>A0A450U009_9GAMM</name>
<evidence type="ECO:0000256" key="3">
    <source>
        <dbReference type="ARBA" id="ARBA00012328"/>
    </source>
</evidence>
<sequence>MPTTRIYLDTPLDPDAVLNLPAAPARHVTRVLRLRIGMPLVLFNGRGGEFDAEIIQVRGQTVSVRIGQYRQSDRELPLTLCLVQGISRGERMDWVIQKAVELGVSRIEPVFTLRSVVQLNTQRAIRRLQHWRAIAIRACEQCGRNRIPELTNPLPLTKWIASRYERRGQPFPQSPVLAGCEPEGNLPKDSVIREPAAHGERPYAQGNDDLSILRVTNASLPGSFLLLQPGAKKRFADIRHTDGPITLLVGPEGGLTPEETERVMAIGFIPVSLGPRTLRTETAAIAGLTAIDLCWGDF</sequence>
<accession>A0A450U009</accession>
<dbReference type="SUPFAM" id="SSF88697">
    <property type="entry name" value="PUA domain-like"/>
    <property type="match status" value="1"/>
</dbReference>
<evidence type="ECO:0000256" key="9">
    <source>
        <dbReference type="ARBA" id="ARBA00022691"/>
    </source>
</evidence>
<dbReference type="PANTHER" id="PTHR30027:SF3">
    <property type="entry name" value="16S RRNA (URACIL(1498)-N(3))-METHYLTRANSFERASE"/>
    <property type="match status" value="1"/>
</dbReference>
<comment type="function">
    <text evidence="10">Specifically methylates the N3 position of the uracil ring of uridine 1498 (m3U1498) in 16S rRNA. Acts on the fully assembled 30S ribosomal subunit.</text>
</comment>
<dbReference type="InterPro" id="IPR046886">
    <property type="entry name" value="RsmE_MTase_dom"/>
</dbReference>
<dbReference type="InterPro" id="IPR046887">
    <property type="entry name" value="RsmE_PUA-like"/>
</dbReference>
<dbReference type="Pfam" id="PF04452">
    <property type="entry name" value="Methyltrans_RNA"/>
    <property type="match status" value="2"/>
</dbReference>
<evidence type="ECO:0000256" key="5">
    <source>
        <dbReference type="ARBA" id="ARBA00022490"/>
    </source>
</evidence>
<evidence type="ECO:0000256" key="2">
    <source>
        <dbReference type="ARBA" id="ARBA00005528"/>
    </source>
</evidence>
<dbReference type="Gene3D" id="2.40.240.20">
    <property type="entry name" value="Hypothetical PUA domain-like, domain 1"/>
    <property type="match status" value="1"/>
</dbReference>
<dbReference type="AlphaFoldDB" id="A0A450U009"/>
<evidence type="ECO:0000256" key="4">
    <source>
        <dbReference type="ARBA" id="ARBA00013673"/>
    </source>
</evidence>
<dbReference type="NCBIfam" id="TIGR00046">
    <property type="entry name" value="RsmE family RNA methyltransferase"/>
    <property type="match status" value="2"/>
</dbReference>
<dbReference type="GO" id="GO:0005737">
    <property type="term" value="C:cytoplasm"/>
    <property type="evidence" value="ECO:0007669"/>
    <property type="project" value="UniProtKB-SubCell"/>
</dbReference>
<dbReference type="Gene3D" id="3.40.1280.10">
    <property type="match status" value="1"/>
</dbReference>
<reference evidence="16" key="1">
    <citation type="submission" date="2019-02" db="EMBL/GenBank/DDBJ databases">
        <authorList>
            <person name="Gruber-Vodicka R. H."/>
            <person name="Seah K. B. B."/>
        </authorList>
    </citation>
    <scope>NUCLEOTIDE SEQUENCE</scope>
    <source>
        <strain evidence="15">BECK_BZ163</strain>
        <strain evidence="17">BECK_BZ164</strain>
        <strain evidence="16">BECK_BZ165</strain>
    </source>
</reference>
<comment type="catalytic activity">
    <reaction evidence="12">
        <text>uridine(1498) in 16S rRNA + S-adenosyl-L-methionine = N(3)-methyluridine(1498) in 16S rRNA + S-adenosyl-L-homocysteine + H(+)</text>
        <dbReference type="Rhea" id="RHEA:42920"/>
        <dbReference type="Rhea" id="RHEA-COMP:10283"/>
        <dbReference type="Rhea" id="RHEA-COMP:10284"/>
        <dbReference type="ChEBI" id="CHEBI:15378"/>
        <dbReference type="ChEBI" id="CHEBI:57856"/>
        <dbReference type="ChEBI" id="CHEBI:59789"/>
        <dbReference type="ChEBI" id="CHEBI:65315"/>
        <dbReference type="ChEBI" id="CHEBI:74502"/>
        <dbReference type="EC" id="2.1.1.193"/>
    </reaction>
</comment>
<dbReference type="GO" id="GO:0070042">
    <property type="term" value="F:rRNA (uridine-N3-)-methyltransferase activity"/>
    <property type="evidence" value="ECO:0007669"/>
    <property type="project" value="TreeGrafter"/>
</dbReference>
<gene>
    <name evidence="15" type="ORF">BECKFM1743A_GA0114220_106951</name>
    <name evidence="17" type="ORF">BECKFM1743B_GA0114221_109481</name>
    <name evidence="16" type="ORF">BECKFM1743C_GA0114222_108642</name>
</gene>
<feature type="domain" description="Ribosomal RNA small subunit methyltransferase E methyltransferase" evidence="13">
    <location>
        <begin position="224"/>
        <end position="291"/>
    </location>
</feature>
<keyword evidence="6" id="KW-0698">rRNA processing</keyword>
<proteinExistence type="inferred from homology"/>
<protein>
    <recommendedName>
        <fullName evidence="4">Ribosomal RNA small subunit methyltransferase E</fullName>
        <ecNumber evidence="3">2.1.1.193</ecNumber>
    </recommendedName>
    <alternativeName>
        <fullName evidence="11">16S rRNA m3U1498 methyltransferase</fullName>
    </alternativeName>
</protein>
<evidence type="ECO:0000313" key="16">
    <source>
        <dbReference type="EMBL" id="VFJ75650.1"/>
    </source>
</evidence>
<evidence type="ECO:0000259" key="14">
    <source>
        <dbReference type="Pfam" id="PF20260"/>
    </source>
</evidence>
<evidence type="ECO:0000259" key="13">
    <source>
        <dbReference type="Pfam" id="PF04452"/>
    </source>
</evidence>
<dbReference type="Pfam" id="PF20260">
    <property type="entry name" value="PUA_4"/>
    <property type="match status" value="1"/>
</dbReference>
<keyword evidence="5" id="KW-0963">Cytoplasm</keyword>
<dbReference type="EMBL" id="CAADFL010000948">
    <property type="protein sequence ID" value="VFK23804.1"/>
    <property type="molecule type" value="Genomic_DNA"/>
</dbReference>
<evidence type="ECO:0000313" key="15">
    <source>
        <dbReference type="EMBL" id="VFJ73144.1"/>
    </source>
</evidence>
<dbReference type="SUPFAM" id="SSF75217">
    <property type="entry name" value="alpha/beta knot"/>
    <property type="match status" value="2"/>
</dbReference>
<evidence type="ECO:0000256" key="6">
    <source>
        <dbReference type="ARBA" id="ARBA00022552"/>
    </source>
</evidence>
<comment type="subcellular location">
    <subcellularLocation>
        <location evidence="1">Cytoplasm</location>
    </subcellularLocation>
</comment>
<dbReference type="GO" id="GO:0070475">
    <property type="term" value="P:rRNA base methylation"/>
    <property type="evidence" value="ECO:0007669"/>
    <property type="project" value="TreeGrafter"/>
</dbReference>
<dbReference type="EC" id="2.1.1.193" evidence="3"/>
<keyword evidence="8 16" id="KW-0808">Transferase</keyword>
<dbReference type="EMBL" id="CAADEZ010000695">
    <property type="protein sequence ID" value="VFJ73144.1"/>
    <property type="molecule type" value="Genomic_DNA"/>
</dbReference>
<keyword evidence="9" id="KW-0949">S-adenosyl-L-methionine</keyword>